<feature type="domain" description="EngA-type G" evidence="12">
    <location>
        <begin position="177"/>
        <end position="350"/>
    </location>
</feature>
<dbReference type="InterPro" id="IPR031166">
    <property type="entry name" value="G_ENGA"/>
</dbReference>
<dbReference type="Gene3D" id="3.40.50.300">
    <property type="entry name" value="P-loop containing nucleotide triphosphate hydrolases"/>
    <property type="match status" value="2"/>
</dbReference>
<dbReference type="InterPro" id="IPR005225">
    <property type="entry name" value="Small_GTP-bd"/>
</dbReference>
<dbReference type="Pfam" id="PF01926">
    <property type="entry name" value="MMR_HSR1"/>
    <property type="match status" value="2"/>
</dbReference>
<dbReference type="Proteomes" id="UP001267407">
    <property type="component" value="Unassembled WGS sequence"/>
</dbReference>
<accession>A0ABU2HG21</accession>
<evidence type="ECO:0000259" key="12">
    <source>
        <dbReference type="PROSITE" id="PS51712"/>
    </source>
</evidence>
<evidence type="ECO:0000256" key="1">
    <source>
        <dbReference type="ARBA" id="ARBA00008279"/>
    </source>
</evidence>
<name>A0ABU2HG21_9GAMM</name>
<dbReference type="CDD" id="cd01895">
    <property type="entry name" value="EngA2"/>
    <property type="match status" value="1"/>
</dbReference>
<organism evidence="13 14">
    <name type="scientific">Marinobacter xiaoshiensis</name>
    <dbReference type="NCBI Taxonomy" id="3073652"/>
    <lineage>
        <taxon>Bacteria</taxon>
        <taxon>Pseudomonadati</taxon>
        <taxon>Pseudomonadota</taxon>
        <taxon>Gammaproteobacteria</taxon>
        <taxon>Pseudomonadales</taxon>
        <taxon>Marinobacteraceae</taxon>
        <taxon>Marinobacter</taxon>
    </lineage>
</organism>
<evidence type="ECO:0000313" key="14">
    <source>
        <dbReference type="Proteomes" id="UP001267407"/>
    </source>
</evidence>
<dbReference type="PROSITE" id="PS51712">
    <property type="entry name" value="G_ENGA"/>
    <property type="match status" value="2"/>
</dbReference>
<keyword evidence="6 8" id="KW-0342">GTP-binding</keyword>
<evidence type="ECO:0000256" key="5">
    <source>
        <dbReference type="ARBA" id="ARBA00022741"/>
    </source>
</evidence>
<proteinExistence type="inferred from homology"/>
<comment type="subunit">
    <text evidence="8">Associates with the 50S ribosomal subunit.</text>
</comment>
<dbReference type="RefSeq" id="WP_200204978.1">
    <property type="nucleotide sequence ID" value="NZ_JAVMBO010000010.1"/>
</dbReference>
<dbReference type="NCBIfam" id="TIGR00231">
    <property type="entry name" value="small_GTP"/>
    <property type="match status" value="2"/>
</dbReference>
<evidence type="ECO:0000313" key="13">
    <source>
        <dbReference type="EMBL" id="MDS1310030.1"/>
    </source>
</evidence>
<keyword evidence="4 10" id="KW-0677">Repeat</keyword>
<dbReference type="SMART" id="SM00382">
    <property type="entry name" value="AAA"/>
    <property type="match status" value="2"/>
</dbReference>
<feature type="binding site" evidence="8">
    <location>
        <begin position="9"/>
        <end position="16"/>
    </location>
    <ligand>
        <name>GTP</name>
        <dbReference type="ChEBI" id="CHEBI:37565"/>
        <label>1</label>
    </ligand>
</feature>
<keyword evidence="5 8" id="KW-0547">Nucleotide-binding</keyword>
<dbReference type="Gene3D" id="3.30.300.20">
    <property type="match status" value="1"/>
</dbReference>
<dbReference type="InterPro" id="IPR003593">
    <property type="entry name" value="AAA+_ATPase"/>
</dbReference>
<evidence type="ECO:0000256" key="6">
    <source>
        <dbReference type="ARBA" id="ARBA00023134"/>
    </source>
</evidence>
<dbReference type="CDD" id="cd01894">
    <property type="entry name" value="EngA1"/>
    <property type="match status" value="1"/>
</dbReference>
<keyword evidence="3 8" id="KW-0690">Ribosome biogenesis</keyword>
<feature type="compositionally biased region" description="Basic and acidic residues" evidence="11">
    <location>
        <begin position="441"/>
        <end position="459"/>
    </location>
</feature>
<protein>
    <recommendedName>
        <fullName evidence="2 8">GTPase Der</fullName>
    </recommendedName>
    <alternativeName>
        <fullName evidence="7 8">GTP-binding protein EngA</fullName>
    </alternativeName>
</protein>
<dbReference type="PANTHER" id="PTHR43834">
    <property type="entry name" value="GTPASE DER"/>
    <property type="match status" value="1"/>
</dbReference>
<evidence type="ECO:0000256" key="7">
    <source>
        <dbReference type="ARBA" id="ARBA00032345"/>
    </source>
</evidence>
<evidence type="ECO:0000256" key="10">
    <source>
        <dbReference type="RuleBase" id="RU004481"/>
    </source>
</evidence>
<dbReference type="HAMAP" id="MF_00195">
    <property type="entry name" value="GTPase_Der"/>
    <property type="match status" value="1"/>
</dbReference>
<feature type="compositionally biased region" description="Basic residues" evidence="11">
    <location>
        <begin position="460"/>
        <end position="473"/>
    </location>
</feature>
<keyword evidence="14" id="KW-1185">Reference proteome</keyword>
<feature type="region of interest" description="Disordered" evidence="11">
    <location>
        <begin position="440"/>
        <end position="473"/>
    </location>
</feature>
<dbReference type="PANTHER" id="PTHR43834:SF6">
    <property type="entry name" value="GTPASE DER"/>
    <property type="match status" value="1"/>
</dbReference>
<dbReference type="InterPro" id="IPR032859">
    <property type="entry name" value="KH_dom-like"/>
</dbReference>
<feature type="binding site" evidence="8">
    <location>
        <begin position="118"/>
        <end position="121"/>
    </location>
    <ligand>
        <name>GTP</name>
        <dbReference type="ChEBI" id="CHEBI:37565"/>
        <label>1</label>
    </ligand>
</feature>
<reference evidence="13" key="1">
    <citation type="submission" date="2023-09" db="EMBL/GenBank/DDBJ databases">
        <title>Marinobacter sediminicola sp. nov. and Marinobacter maritimum sp. nov., isolated from marine sediment.</title>
        <authorList>
            <person name="An J."/>
        </authorList>
    </citation>
    <scope>NUCLEOTIDE SEQUENCE</scope>
    <source>
        <strain evidence="13">F60267</strain>
    </source>
</reference>
<comment type="caution">
    <text evidence="13">The sequence shown here is derived from an EMBL/GenBank/DDBJ whole genome shotgun (WGS) entry which is preliminary data.</text>
</comment>
<evidence type="ECO:0000256" key="4">
    <source>
        <dbReference type="ARBA" id="ARBA00022737"/>
    </source>
</evidence>
<dbReference type="PRINTS" id="PR00326">
    <property type="entry name" value="GTP1OBG"/>
</dbReference>
<evidence type="ECO:0000256" key="3">
    <source>
        <dbReference type="ARBA" id="ARBA00022517"/>
    </source>
</evidence>
<feature type="binding site" evidence="8">
    <location>
        <begin position="295"/>
        <end position="298"/>
    </location>
    <ligand>
        <name>GTP</name>
        <dbReference type="ChEBI" id="CHEBI:37565"/>
        <label>2</label>
    </ligand>
</feature>
<feature type="binding site" evidence="8">
    <location>
        <begin position="230"/>
        <end position="234"/>
    </location>
    <ligand>
        <name>GTP</name>
        <dbReference type="ChEBI" id="CHEBI:37565"/>
        <label>2</label>
    </ligand>
</feature>
<dbReference type="SUPFAM" id="SSF52540">
    <property type="entry name" value="P-loop containing nucleoside triphosphate hydrolases"/>
    <property type="match status" value="2"/>
</dbReference>
<feature type="domain" description="EngA-type G" evidence="12">
    <location>
        <begin position="3"/>
        <end position="166"/>
    </location>
</feature>
<dbReference type="GO" id="GO:0016787">
    <property type="term" value="F:hydrolase activity"/>
    <property type="evidence" value="ECO:0007669"/>
    <property type="project" value="UniProtKB-KW"/>
</dbReference>
<dbReference type="InterPro" id="IPR016484">
    <property type="entry name" value="GTPase_Der"/>
</dbReference>
<feature type="binding site" evidence="8">
    <location>
        <begin position="183"/>
        <end position="190"/>
    </location>
    <ligand>
        <name>GTP</name>
        <dbReference type="ChEBI" id="CHEBI:37565"/>
        <label>2</label>
    </ligand>
</feature>
<evidence type="ECO:0000256" key="9">
    <source>
        <dbReference type="PROSITE-ProRule" id="PRU01049"/>
    </source>
</evidence>
<comment type="similarity">
    <text evidence="1 8 9 10">Belongs to the TRAFAC class TrmE-Era-EngA-EngB-Septin-like GTPase superfamily. EngA (Der) GTPase family.</text>
</comment>
<evidence type="ECO:0000256" key="11">
    <source>
        <dbReference type="SAM" id="MobiDB-lite"/>
    </source>
</evidence>
<dbReference type="NCBIfam" id="TIGR03594">
    <property type="entry name" value="GTPase_EngA"/>
    <property type="match status" value="1"/>
</dbReference>
<dbReference type="EMBL" id="JAVMBO010000010">
    <property type="protein sequence ID" value="MDS1310030.1"/>
    <property type="molecule type" value="Genomic_DNA"/>
</dbReference>
<keyword evidence="13" id="KW-0378">Hydrolase</keyword>
<dbReference type="InterPro" id="IPR027417">
    <property type="entry name" value="P-loop_NTPase"/>
</dbReference>
<evidence type="ECO:0000256" key="8">
    <source>
        <dbReference type="HAMAP-Rule" id="MF_00195"/>
    </source>
</evidence>
<gene>
    <name evidence="8 13" type="primary">der</name>
    <name evidence="13" type="ORF">RKA07_07915</name>
</gene>
<dbReference type="InterPro" id="IPR015946">
    <property type="entry name" value="KH_dom-like_a/b"/>
</dbReference>
<feature type="binding site" evidence="8">
    <location>
        <begin position="56"/>
        <end position="60"/>
    </location>
    <ligand>
        <name>GTP</name>
        <dbReference type="ChEBI" id="CHEBI:37565"/>
        <label>1</label>
    </ligand>
</feature>
<dbReference type="InterPro" id="IPR006073">
    <property type="entry name" value="GTP-bd"/>
</dbReference>
<comment type="function">
    <text evidence="8 10">GTPase that plays an essential role in the late steps of ribosome biogenesis.</text>
</comment>
<dbReference type="Pfam" id="PF14714">
    <property type="entry name" value="KH_dom-like"/>
    <property type="match status" value="1"/>
</dbReference>
<evidence type="ECO:0000256" key="2">
    <source>
        <dbReference type="ARBA" id="ARBA00020953"/>
    </source>
</evidence>
<dbReference type="PIRSF" id="PIRSF006485">
    <property type="entry name" value="GTP-binding_EngA"/>
    <property type="match status" value="1"/>
</dbReference>
<sequence>MTPVIALVGRPNVGKSTLFNQMTRSRDALVADFPGLTRDRKYGEGTYEEQRFIVIDTGGLTGTEEGLDIEMARQSMQAVDEADIVLFLVDGRAGLTAGDEMIADHLRRSGKQAHLVVNKTDGQDPDVAAAEFYSLGFASTFMVAASHNRGIRSMLEMLLPSAEEREAADRADRYPGIRIGIVGRPNVGKSTLVNRMLGEERVVVYDMPGTTRDSVYIPYERHEKQYTLIDTAGIRRRKNVNEAVEKFSIIKTLKAIDDAHVVILVIDAREGLVDQDLHLIGFVLDAGRSLVIAVNKWDGMDPEARAQVKEQVKRRLDFLDYADKHYISALHGSGVGVLYESVEACYESAMAKWQTNRLTAILEDAIAQHQPPMVRGRRIKLRYAHQGGSNPPVVVVHGNQTDALPGSYKRYLENTFRKVLNVTGSPIRFEFRSAENPFANKVDRKTPRQKVKQDNDLKAGRHVKKTRQKSTKR</sequence>